<protein>
    <submittedName>
        <fullName evidence="9">MgtC/SapB transporter</fullName>
    </submittedName>
</protein>
<feature type="transmembrane region" description="Helical" evidence="7">
    <location>
        <begin position="43"/>
        <end position="61"/>
    </location>
</feature>
<evidence type="ECO:0000313" key="10">
    <source>
        <dbReference type="Proteomes" id="UP000001784"/>
    </source>
</evidence>
<dbReference type="InterPro" id="IPR003416">
    <property type="entry name" value="MgtC/SapB/SrpB/YhiD_fam"/>
</dbReference>
<keyword evidence="5 7" id="KW-1133">Transmembrane helix</keyword>
<dbReference type="InParanoid" id="A0LMS6"/>
<feature type="domain" description="MgtC/SapB/SrpB/YhiD N-terminal" evidence="8">
    <location>
        <begin position="18"/>
        <end position="149"/>
    </location>
</feature>
<dbReference type="HOGENOM" id="CLU_079292_0_1_7"/>
<dbReference type="GO" id="GO:0005886">
    <property type="term" value="C:plasma membrane"/>
    <property type="evidence" value="ECO:0007669"/>
    <property type="project" value="UniProtKB-SubCell"/>
</dbReference>
<evidence type="ECO:0000256" key="6">
    <source>
        <dbReference type="ARBA" id="ARBA00023136"/>
    </source>
</evidence>
<dbReference type="Pfam" id="PF02308">
    <property type="entry name" value="MgtC"/>
    <property type="match status" value="1"/>
</dbReference>
<dbReference type="Proteomes" id="UP000001784">
    <property type="component" value="Chromosome"/>
</dbReference>
<comment type="subcellular location">
    <subcellularLocation>
        <location evidence="1">Cell membrane</location>
        <topology evidence="1">Multi-pass membrane protein</topology>
    </subcellularLocation>
</comment>
<dbReference type="KEGG" id="sfu:Sfum_3054"/>
<evidence type="ECO:0000256" key="5">
    <source>
        <dbReference type="ARBA" id="ARBA00022989"/>
    </source>
</evidence>
<feature type="transmembrane region" description="Helical" evidence="7">
    <location>
        <begin position="81"/>
        <end position="98"/>
    </location>
</feature>
<gene>
    <name evidence="9" type="ordered locus">Sfum_3054</name>
</gene>
<proteinExistence type="inferred from homology"/>
<dbReference type="PANTHER" id="PTHR33778:SF1">
    <property type="entry name" value="MAGNESIUM TRANSPORTER YHID-RELATED"/>
    <property type="match status" value="1"/>
</dbReference>
<dbReference type="EMBL" id="CP000478">
    <property type="protein sequence ID" value="ABK18728.1"/>
    <property type="molecule type" value="Genomic_DNA"/>
</dbReference>
<evidence type="ECO:0000313" key="9">
    <source>
        <dbReference type="EMBL" id="ABK18728.1"/>
    </source>
</evidence>
<evidence type="ECO:0000259" key="8">
    <source>
        <dbReference type="Pfam" id="PF02308"/>
    </source>
</evidence>
<feature type="transmembrane region" description="Helical" evidence="7">
    <location>
        <begin position="119"/>
        <end position="141"/>
    </location>
</feature>
<dbReference type="eggNOG" id="COG1285">
    <property type="taxonomic scope" value="Bacteria"/>
</dbReference>
<dbReference type="AlphaFoldDB" id="A0LMS6"/>
<keyword evidence="3" id="KW-1003">Cell membrane</keyword>
<name>A0LMS6_SYNFM</name>
<evidence type="ECO:0000256" key="2">
    <source>
        <dbReference type="ARBA" id="ARBA00009298"/>
    </source>
</evidence>
<keyword evidence="4 7" id="KW-0812">Transmembrane</keyword>
<dbReference type="STRING" id="335543.Sfum_3054"/>
<organism evidence="9 10">
    <name type="scientific">Syntrophobacter fumaroxidans (strain DSM 10017 / MPOB)</name>
    <dbReference type="NCBI Taxonomy" id="335543"/>
    <lineage>
        <taxon>Bacteria</taxon>
        <taxon>Pseudomonadati</taxon>
        <taxon>Thermodesulfobacteriota</taxon>
        <taxon>Syntrophobacteria</taxon>
        <taxon>Syntrophobacterales</taxon>
        <taxon>Syntrophobacteraceae</taxon>
        <taxon>Syntrophobacter</taxon>
    </lineage>
</organism>
<evidence type="ECO:0000256" key="1">
    <source>
        <dbReference type="ARBA" id="ARBA00004651"/>
    </source>
</evidence>
<dbReference type="PRINTS" id="PR01837">
    <property type="entry name" value="MGTCSAPBPROT"/>
</dbReference>
<keyword evidence="6 7" id="KW-0472">Membrane</keyword>
<keyword evidence="10" id="KW-1185">Reference proteome</keyword>
<evidence type="ECO:0000256" key="3">
    <source>
        <dbReference type="ARBA" id="ARBA00022475"/>
    </source>
</evidence>
<accession>A0LMS6</accession>
<evidence type="ECO:0000256" key="7">
    <source>
        <dbReference type="SAM" id="Phobius"/>
    </source>
</evidence>
<evidence type="ECO:0000256" key="4">
    <source>
        <dbReference type="ARBA" id="ARBA00022692"/>
    </source>
</evidence>
<reference evidence="9 10" key="1">
    <citation type="submission" date="2006-10" db="EMBL/GenBank/DDBJ databases">
        <title>Complete sequence of Syntrophobacter fumaroxidans MPOB.</title>
        <authorList>
            <consortium name="US DOE Joint Genome Institute"/>
            <person name="Copeland A."/>
            <person name="Lucas S."/>
            <person name="Lapidus A."/>
            <person name="Barry K."/>
            <person name="Detter J.C."/>
            <person name="Glavina del Rio T."/>
            <person name="Hammon N."/>
            <person name="Israni S."/>
            <person name="Pitluck S."/>
            <person name="Goltsman E.G."/>
            <person name="Martinez M."/>
            <person name="Schmutz J."/>
            <person name="Larimer F."/>
            <person name="Land M."/>
            <person name="Hauser L."/>
            <person name="Kyrpides N."/>
            <person name="Kim E."/>
            <person name="Boone D.R."/>
            <person name="Brockman F."/>
            <person name="Culley D."/>
            <person name="Ferry J."/>
            <person name="Gunsalus R."/>
            <person name="McInerney M.J."/>
            <person name="Morrison M."/>
            <person name="Plugge C."/>
            <person name="Rohlin L."/>
            <person name="Scholten J."/>
            <person name="Sieber J."/>
            <person name="Stams A.J.M."/>
            <person name="Worm P."/>
            <person name="Henstra A.M."/>
            <person name="Richardson P."/>
        </authorList>
    </citation>
    <scope>NUCLEOTIDE SEQUENCE [LARGE SCALE GENOMIC DNA]</scope>
    <source>
        <strain evidence="10">DSM 10017 / MPOB</strain>
    </source>
</reference>
<dbReference type="InterPro" id="IPR049177">
    <property type="entry name" value="MgtC_SapB_SrpB_YhiD_N"/>
</dbReference>
<sequence length="239" mass="26259">MDTFAFDFIPALEMIGKLTLAALLGAAVGFERESHGQSAGLRTNLMICVGSCLMMMLSLHMEELFWRLDANSIVRIDPGRIASYAISGMGFLGAGAIIKGRGTVRGLTTAAGLWLNTGIGLAIGAGYLLPAIYTTFISLFILYNLRFLKVFVAHDVYTVLTISCISSEKPLTRIRKILGEHPGIDIRFINYSSHLSTDSVTYRIRLRSKEHHPWGKIIGRLTADIPGLKEIAWEESDVP</sequence>
<dbReference type="RefSeq" id="WP_011699853.1">
    <property type="nucleotide sequence ID" value="NC_008554.1"/>
</dbReference>
<comment type="similarity">
    <text evidence="2">Belongs to the MgtC/SapB family.</text>
</comment>
<feature type="transmembrane region" description="Helical" evidence="7">
    <location>
        <begin position="14"/>
        <end position="31"/>
    </location>
</feature>
<dbReference type="PANTHER" id="PTHR33778">
    <property type="entry name" value="PROTEIN MGTC"/>
    <property type="match status" value="1"/>
</dbReference>